<proteinExistence type="predicted"/>
<evidence type="ECO:0000256" key="1">
    <source>
        <dbReference type="SAM" id="MobiDB-lite"/>
    </source>
</evidence>
<gene>
    <name evidence="2" type="ORF">PPERSA_09978</name>
</gene>
<feature type="compositionally biased region" description="Polar residues" evidence="1">
    <location>
        <begin position="10"/>
        <end position="20"/>
    </location>
</feature>
<name>A0A0V0QJD3_PSEPJ</name>
<reference evidence="2 3" key="1">
    <citation type="journal article" date="2015" name="Sci. Rep.">
        <title>Genome of the facultative scuticociliatosis pathogen Pseudocohnilembus persalinus provides insight into its virulence through horizontal gene transfer.</title>
        <authorList>
            <person name="Xiong J."/>
            <person name="Wang G."/>
            <person name="Cheng J."/>
            <person name="Tian M."/>
            <person name="Pan X."/>
            <person name="Warren A."/>
            <person name="Jiang C."/>
            <person name="Yuan D."/>
            <person name="Miao W."/>
        </authorList>
    </citation>
    <scope>NUCLEOTIDE SEQUENCE [LARGE SCALE GENOMIC DNA]</scope>
    <source>
        <strain evidence="2">36N120E</strain>
    </source>
</reference>
<accession>A0A0V0QJD3</accession>
<dbReference type="EMBL" id="LDAU01000155">
    <property type="protein sequence ID" value="KRX02361.1"/>
    <property type="molecule type" value="Genomic_DNA"/>
</dbReference>
<evidence type="ECO:0000313" key="2">
    <source>
        <dbReference type="EMBL" id="KRX02361.1"/>
    </source>
</evidence>
<feature type="compositionally biased region" description="Low complexity" evidence="1">
    <location>
        <begin position="21"/>
        <end position="44"/>
    </location>
</feature>
<dbReference type="InParanoid" id="A0A0V0QJD3"/>
<comment type="caution">
    <text evidence="2">The sequence shown here is derived from an EMBL/GenBank/DDBJ whole genome shotgun (WGS) entry which is preliminary data.</text>
</comment>
<organism evidence="2 3">
    <name type="scientific">Pseudocohnilembus persalinus</name>
    <name type="common">Ciliate</name>
    <dbReference type="NCBI Taxonomy" id="266149"/>
    <lineage>
        <taxon>Eukaryota</taxon>
        <taxon>Sar</taxon>
        <taxon>Alveolata</taxon>
        <taxon>Ciliophora</taxon>
        <taxon>Intramacronucleata</taxon>
        <taxon>Oligohymenophorea</taxon>
        <taxon>Scuticociliatia</taxon>
        <taxon>Philasterida</taxon>
        <taxon>Pseudocohnilembidae</taxon>
        <taxon>Pseudocohnilembus</taxon>
    </lineage>
</organism>
<protein>
    <submittedName>
        <fullName evidence="2">Uncharacterized protein</fullName>
    </submittedName>
</protein>
<sequence length="100" mass="11545">MLSPQRAAPQISTIRQPDTKQLQQQQQQQHLQQQARQRNLRANLSPSPLKTPAINFQPRNQKAPKQVLVPASLANFNKIKLKTELHNNNNNNYNNKINFN</sequence>
<feature type="region of interest" description="Disordered" evidence="1">
    <location>
        <begin position="1"/>
        <end position="61"/>
    </location>
</feature>
<dbReference type="Proteomes" id="UP000054937">
    <property type="component" value="Unassembled WGS sequence"/>
</dbReference>
<evidence type="ECO:0000313" key="3">
    <source>
        <dbReference type="Proteomes" id="UP000054937"/>
    </source>
</evidence>
<dbReference type="AlphaFoldDB" id="A0A0V0QJD3"/>
<keyword evidence="3" id="KW-1185">Reference proteome</keyword>